<dbReference type="PANTHER" id="PTHR37426">
    <property type="entry name" value="RIBOSOMAL RNA LARGE SUBUNIT METHYLTRANSFERASE J"/>
    <property type="match status" value="1"/>
</dbReference>
<evidence type="ECO:0000256" key="1">
    <source>
        <dbReference type="HAMAP-Rule" id="MF_00934"/>
    </source>
</evidence>
<dbReference type="HAMAP" id="MF_00934">
    <property type="entry name" value="23SrRNA_methyltr_J"/>
    <property type="match status" value="1"/>
</dbReference>
<dbReference type="EC" id="2.1.1.266" evidence="1"/>
<feature type="site" description="Interaction with substrate rRNA" evidence="1">
    <location>
        <position position="4"/>
    </location>
</feature>
<feature type="binding site" evidence="1">
    <location>
        <position position="168"/>
    </location>
    <ligand>
        <name>S-adenosyl-L-methionine</name>
        <dbReference type="ChEBI" id="CHEBI:59789"/>
    </ligand>
</feature>
<comment type="similarity">
    <text evidence="1">Belongs to the RlmJ family.</text>
</comment>
<dbReference type="AlphaFoldDB" id="A0A2Z6E021"/>
<dbReference type="InterPro" id="IPR007473">
    <property type="entry name" value="RlmJ"/>
</dbReference>
<feature type="binding site" evidence="1">
    <location>
        <position position="102"/>
    </location>
    <ligand>
        <name>S-adenosyl-L-methionine</name>
        <dbReference type="ChEBI" id="CHEBI:59789"/>
    </ligand>
</feature>
<feature type="binding site" evidence="1">
    <location>
        <position position="19"/>
    </location>
    <ligand>
        <name>S-adenosyl-L-methionine</name>
        <dbReference type="ChEBI" id="CHEBI:59789"/>
    </ligand>
</feature>
<dbReference type="KEGG" id="htl:HPTL_1575"/>
<dbReference type="SUPFAM" id="SSF53335">
    <property type="entry name" value="S-adenosyl-L-methionine-dependent methyltransferases"/>
    <property type="match status" value="1"/>
</dbReference>
<dbReference type="GO" id="GO:0070475">
    <property type="term" value="P:rRNA base methylation"/>
    <property type="evidence" value="ECO:0007669"/>
    <property type="project" value="UniProtKB-UniRule"/>
</dbReference>
<dbReference type="GO" id="GO:0003723">
    <property type="term" value="F:RNA binding"/>
    <property type="evidence" value="ECO:0007669"/>
    <property type="project" value="UniProtKB-UniRule"/>
</dbReference>
<dbReference type="RefSeq" id="WP_119335535.1">
    <property type="nucleotide sequence ID" value="NZ_AP018558.1"/>
</dbReference>
<comment type="catalytic activity">
    <reaction evidence="1">
        <text>adenosine(2030) in 23S rRNA + S-adenosyl-L-methionine = N(6)-methyladenosine(2030) in 23S rRNA + S-adenosyl-L-homocysteine + H(+)</text>
        <dbReference type="Rhea" id="RHEA:43736"/>
        <dbReference type="Rhea" id="RHEA-COMP:10668"/>
        <dbReference type="Rhea" id="RHEA-COMP:10669"/>
        <dbReference type="ChEBI" id="CHEBI:15378"/>
        <dbReference type="ChEBI" id="CHEBI:57856"/>
        <dbReference type="ChEBI" id="CHEBI:59789"/>
        <dbReference type="ChEBI" id="CHEBI:74411"/>
        <dbReference type="ChEBI" id="CHEBI:74449"/>
        <dbReference type="EC" id="2.1.1.266"/>
    </reaction>
</comment>
<organism evidence="2 3">
    <name type="scientific">Hydrogenophilus thermoluteolus</name>
    <name type="common">Pseudomonas hydrogenothermophila</name>
    <dbReference type="NCBI Taxonomy" id="297"/>
    <lineage>
        <taxon>Bacteria</taxon>
        <taxon>Pseudomonadati</taxon>
        <taxon>Pseudomonadota</taxon>
        <taxon>Hydrogenophilia</taxon>
        <taxon>Hydrogenophilales</taxon>
        <taxon>Hydrogenophilaceae</taxon>
        <taxon>Hydrogenophilus</taxon>
    </lineage>
</organism>
<dbReference type="Pfam" id="PF04378">
    <property type="entry name" value="RsmJ"/>
    <property type="match status" value="1"/>
</dbReference>
<sequence>MLAYRHAFHAGNPGDLLKHWVLSEALALLNQKKKPWCAFDTHAGAGVYALTQRIGGRLPEEWRDGVGRFWAAQAEAPAAFATFRSILNAFNPDGTMTVYPGSPAIARFLMRADLPDRLYCFERHPTDGEALRQLFARDPRVSVTLADGWQAAVKRMPPPVRRGIVFVDPSYEGAKDYGAVMPFVREVRRRFPQAVVMVWYPLLKRYEVPILVRRLRNVLPEDHLWVELAVTAPPKSGWGMYGSGLVVLQPPYGLHERLQEGLTWLHGLLAQPNAPEPRVESRTR</sequence>
<evidence type="ECO:0000313" key="2">
    <source>
        <dbReference type="EMBL" id="BBD77835.1"/>
    </source>
</evidence>
<dbReference type="GO" id="GO:0036307">
    <property type="term" value="F:23S rRNA (adenine(2030)-N(6))-methyltransferase activity"/>
    <property type="evidence" value="ECO:0007669"/>
    <property type="project" value="UniProtKB-UniRule"/>
</dbReference>
<dbReference type="Proteomes" id="UP000262004">
    <property type="component" value="Chromosome"/>
</dbReference>
<protein>
    <recommendedName>
        <fullName evidence="1">Ribosomal RNA large subunit methyltransferase J</fullName>
        <ecNumber evidence="1">2.1.1.266</ecNumber>
    </recommendedName>
    <alternativeName>
        <fullName evidence="1">23S rRNA (adenine(2030)-N6)-methyltransferase</fullName>
    </alternativeName>
    <alternativeName>
        <fullName evidence="1">23S rRNA m6A2030 methyltransferase</fullName>
    </alternativeName>
</protein>
<dbReference type="GO" id="GO:0005829">
    <property type="term" value="C:cytosol"/>
    <property type="evidence" value="ECO:0007669"/>
    <property type="project" value="TreeGrafter"/>
</dbReference>
<proteinExistence type="inferred from homology"/>
<feature type="binding site" evidence="1">
    <location>
        <position position="42"/>
    </location>
    <ligand>
        <name>S-adenosyl-L-methionine</name>
        <dbReference type="ChEBI" id="CHEBI:59789"/>
    </ligand>
</feature>
<dbReference type="EMBL" id="AP018558">
    <property type="protein sequence ID" value="BBD77835.1"/>
    <property type="molecule type" value="Genomic_DNA"/>
</dbReference>
<evidence type="ECO:0000313" key="3">
    <source>
        <dbReference type="Proteomes" id="UP000262004"/>
    </source>
</evidence>
<keyword evidence="3" id="KW-1185">Reference proteome</keyword>
<comment type="subunit">
    <text evidence="1">Monomer.</text>
</comment>
<keyword evidence="1" id="KW-0949">S-adenosyl-L-methionine</keyword>
<keyword evidence="1" id="KW-0698">rRNA processing</keyword>
<dbReference type="InterPro" id="IPR029063">
    <property type="entry name" value="SAM-dependent_MTases_sf"/>
</dbReference>
<feature type="binding site" evidence="1">
    <location>
        <begin position="147"/>
        <end position="148"/>
    </location>
    <ligand>
        <name>S-adenosyl-L-methionine</name>
        <dbReference type="ChEBI" id="CHEBI:59789"/>
    </ligand>
</feature>
<comment type="function">
    <text evidence="1">Specifically methylates the adenine in position 2030 of 23S rRNA.</text>
</comment>
<keyword evidence="1 2" id="KW-0489">Methyltransferase</keyword>
<dbReference type="OrthoDB" id="9791274at2"/>
<keyword evidence="1 2" id="KW-0808">Transferase</keyword>
<dbReference type="PANTHER" id="PTHR37426:SF1">
    <property type="entry name" value="RIBOSOMAL RNA LARGE SUBUNIT METHYLTRANSFERASE J"/>
    <property type="match status" value="1"/>
</dbReference>
<reference evidence="2 3" key="1">
    <citation type="submission" date="2018-04" db="EMBL/GenBank/DDBJ databases">
        <title>Complete genome sequence of Hydrogenophilus thermoluteolus TH-1.</title>
        <authorList>
            <person name="Arai H."/>
        </authorList>
    </citation>
    <scope>NUCLEOTIDE SEQUENCE [LARGE SCALE GENOMIC DNA]</scope>
    <source>
        <strain evidence="2 3">TH-1</strain>
    </source>
</reference>
<keyword evidence="1" id="KW-0694">RNA-binding</keyword>
<name>A0A2Z6E021_HYDTE</name>
<feature type="binding site" evidence="1">
    <location>
        <position position="122"/>
    </location>
    <ligand>
        <name>S-adenosyl-L-methionine</name>
        <dbReference type="ChEBI" id="CHEBI:59789"/>
    </ligand>
</feature>
<feature type="active site" description="Proton acceptor" evidence="1">
    <location>
        <position position="168"/>
    </location>
</feature>
<accession>A0A2Z6E021</accession>
<dbReference type="Gene3D" id="3.40.50.150">
    <property type="entry name" value="Vaccinia Virus protein VP39"/>
    <property type="match status" value="1"/>
</dbReference>
<gene>
    <name evidence="1" type="primary">rlmJ</name>
    <name evidence="2" type="ORF">HPTL_1575</name>
</gene>